<accession>A0A919MK68</accession>
<evidence type="ECO:0000259" key="9">
    <source>
        <dbReference type="PROSITE" id="PS50011"/>
    </source>
</evidence>
<sequence length="473" mass="49632">MRSLAGRYRVEQAVGHGGSAVVHSGYDRTLKRRVAIKLFAAHRSESGAPSLDVLREARAAAALTHPNVARVYDYGEATDEGQRYPYLVMEFLEGDTLADRLAADGALEWSHAAGVCADVAAALAAAHARDLVHRDVKPRNVMLTPAGVKVLDFGIAALSGQNSLDTHGRLWGTPAHLAPEQLRGEPTYPAADVYQLGLLLFECLTGARAWPGTTVNEILAARYQQRPPRLPGIAGLPREVVRLYEACVADDPARRPPAAEVAEVLRRASGRPPTVRPAAVITRTIAPVRPQRSRSRAAITASIAVAAAFVSVIGLQVANGYSTPGGREAEAAVDGAPVPAPETRAPQPAGTPSPTSTQPVRILPVDDERPARRATDTWTRDATTPPRTARPGPKPSSAAPTAGPTTPPTPPDPTPTDPTPTTTTTEPDPEPTEPPVTTAPPTEPTQPPSDPDPEDPPPADGGSAQNLVLAGSS</sequence>
<evidence type="ECO:0000256" key="4">
    <source>
        <dbReference type="ARBA" id="ARBA00022741"/>
    </source>
</evidence>
<evidence type="ECO:0000313" key="10">
    <source>
        <dbReference type="EMBL" id="GIE47407.1"/>
    </source>
</evidence>
<dbReference type="InterPro" id="IPR017441">
    <property type="entry name" value="Protein_kinase_ATP_BS"/>
</dbReference>
<dbReference type="Gene3D" id="3.30.200.20">
    <property type="entry name" value="Phosphorylase Kinase, domain 1"/>
    <property type="match status" value="1"/>
</dbReference>
<gene>
    <name evidence="10" type="ORF">Ani05nite_09410</name>
</gene>
<dbReference type="PROSITE" id="PS50011">
    <property type="entry name" value="PROTEIN_KINASE_DOM"/>
    <property type="match status" value="1"/>
</dbReference>
<keyword evidence="2 10" id="KW-0723">Serine/threonine-protein kinase</keyword>
<feature type="region of interest" description="Disordered" evidence="8">
    <location>
        <begin position="324"/>
        <end position="473"/>
    </location>
</feature>
<dbReference type="Gene3D" id="1.10.510.10">
    <property type="entry name" value="Transferase(Phosphotransferase) domain 1"/>
    <property type="match status" value="1"/>
</dbReference>
<dbReference type="InterPro" id="IPR011009">
    <property type="entry name" value="Kinase-like_dom_sf"/>
</dbReference>
<dbReference type="EC" id="2.7.11.1" evidence="1"/>
<dbReference type="Proteomes" id="UP000647172">
    <property type="component" value="Unassembled WGS sequence"/>
</dbReference>
<feature type="compositionally biased region" description="Low complexity" evidence="8">
    <location>
        <begin position="380"/>
        <end position="404"/>
    </location>
</feature>
<comment type="caution">
    <text evidence="10">The sequence shown here is derived from an EMBL/GenBank/DDBJ whole genome shotgun (WGS) entry which is preliminary data.</text>
</comment>
<evidence type="ECO:0000256" key="5">
    <source>
        <dbReference type="ARBA" id="ARBA00022777"/>
    </source>
</evidence>
<feature type="compositionally biased region" description="Polar residues" evidence="8">
    <location>
        <begin position="350"/>
        <end position="359"/>
    </location>
</feature>
<dbReference type="EMBL" id="BOMQ01000011">
    <property type="protein sequence ID" value="GIE47407.1"/>
    <property type="molecule type" value="Genomic_DNA"/>
</dbReference>
<keyword evidence="11" id="KW-1185">Reference proteome</keyword>
<evidence type="ECO:0000256" key="3">
    <source>
        <dbReference type="ARBA" id="ARBA00022679"/>
    </source>
</evidence>
<evidence type="ECO:0000256" key="1">
    <source>
        <dbReference type="ARBA" id="ARBA00012513"/>
    </source>
</evidence>
<dbReference type="AlphaFoldDB" id="A0A919MK68"/>
<name>A0A919MK68_9ACTN</name>
<keyword evidence="3" id="KW-0808">Transferase</keyword>
<dbReference type="PRINTS" id="PR01217">
    <property type="entry name" value="PRICHEXTENSN"/>
</dbReference>
<evidence type="ECO:0000256" key="8">
    <source>
        <dbReference type="SAM" id="MobiDB-lite"/>
    </source>
</evidence>
<dbReference type="SMART" id="SM00220">
    <property type="entry name" value="S_TKc"/>
    <property type="match status" value="1"/>
</dbReference>
<feature type="compositionally biased region" description="Pro residues" evidence="8">
    <location>
        <begin position="405"/>
        <end position="418"/>
    </location>
</feature>
<dbReference type="GO" id="GO:0005524">
    <property type="term" value="F:ATP binding"/>
    <property type="evidence" value="ECO:0007669"/>
    <property type="project" value="UniProtKB-UniRule"/>
</dbReference>
<dbReference type="CDD" id="cd14014">
    <property type="entry name" value="STKc_PknB_like"/>
    <property type="match status" value="1"/>
</dbReference>
<evidence type="ECO:0000256" key="7">
    <source>
        <dbReference type="PROSITE-ProRule" id="PRU10141"/>
    </source>
</evidence>
<feature type="compositionally biased region" description="Pro residues" evidence="8">
    <location>
        <begin position="432"/>
        <end position="450"/>
    </location>
</feature>
<keyword evidence="6 7" id="KW-0067">ATP-binding</keyword>
<dbReference type="GO" id="GO:0004674">
    <property type="term" value="F:protein serine/threonine kinase activity"/>
    <property type="evidence" value="ECO:0007669"/>
    <property type="project" value="UniProtKB-KW"/>
</dbReference>
<dbReference type="PANTHER" id="PTHR43289">
    <property type="entry name" value="MITOGEN-ACTIVATED PROTEIN KINASE KINASE KINASE 20-RELATED"/>
    <property type="match status" value="1"/>
</dbReference>
<dbReference type="PROSITE" id="PS00107">
    <property type="entry name" value="PROTEIN_KINASE_ATP"/>
    <property type="match status" value="1"/>
</dbReference>
<dbReference type="InterPro" id="IPR008271">
    <property type="entry name" value="Ser/Thr_kinase_AS"/>
</dbReference>
<dbReference type="PANTHER" id="PTHR43289:SF6">
    <property type="entry name" value="SERINE_THREONINE-PROTEIN KINASE NEKL-3"/>
    <property type="match status" value="1"/>
</dbReference>
<organism evidence="10 11">
    <name type="scientific">Actinoplanes nipponensis</name>
    <dbReference type="NCBI Taxonomy" id="135950"/>
    <lineage>
        <taxon>Bacteria</taxon>
        <taxon>Bacillati</taxon>
        <taxon>Actinomycetota</taxon>
        <taxon>Actinomycetes</taxon>
        <taxon>Micromonosporales</taxon>
        <taxon>Micromonosporaceae</taxon>
        <taxon>Actinoplanes</taxon>
    </lineage>
</organism>
<feature type="binding site" evidence="7">
    <location>
        <position position="37"/>
    </location>
    <ligand>
        <name>ATP</name>
        <dbReference type="ChEBI" id="CHEBI:30616"/>
    </ligand>
</feature>
<dbReference type="Pfam" id="PF00069">
    <property type="entry name" value="Pkinase"/>
    <property type="match status" value="1"/>
</dbReference>
<evidence type="ECO:0000256" key="2">
    <source>
        <dbReference type="ARBA" id="ARBA00022527"/>
    </source>
</evidence>
<dbReference type="RefSeq" id="WP_203765441.1">
    <property type="nucleotide sequence ID" value="NZ_BOMQ01000011.1"/>
</dbReference>
<evidence type="ECO:0000256" key="6">
    <source>
        <dbReference type="ARBA" id="ARBA00022840"/>
    </source>
</evidence>
<dbReference type="SUPFAM" id="SSF56112">
    <property type="entry name" value="Protein kinase-like (PK-like)"/>
    <property type="match status" value="1"/>
</dbReference>
<proteinExistence type="predicted"/>
<reference evidence="10" key="1">
    <citation type="submission" date="2021-01" db="EMBL/GenBank/DDBJ databases">
        <title>Whole genome shotgun sequence of Actinoplanes nipponensis NBRC 14063.</title>
        <authorList>
            <person name="Komaki H."/>
            <person name="Tamura T."/>
        </authorList>
    </citation>
    <scope>NUCLEOTIDE SEQUENCE</scope>
    <source>
        <strain evidence="10">NBRC 14063</strain>
    </source>
</reference>
<evidence type="ECO:0000313" key="11">
    <source>
        <dbReference type="Proteomes" id="UP000647172"/>
    </source>
</evidence>
<protein>
    <recommendedName>
        <fullName evidence="1">non-specific serine/threonine protein kinase</fullName>
        <ecNumber evidence="1">2.7.11.1</ecNumber>
    </recommendedName>
</protein>
<feature type="compositionally biased region" description="Basic and acidic residues" evidence="8">
    <location>
        <begin position="364"/>
        <end position="379"/>
    </location>
</feature>
<dbReference type="PROSITE" id="PS00108">
    <property type="entry name" value="PROTEIN_KINASE_ST"/>
    <property type="match status" value="1"/>
</dbReference>
<keyword evidence="5 10" id="KW-0418">Kinase</keyword>
<feature type="domain" description="Protein kinase" evidence="9">
    <location>
        <begin position="8"/>
        <end position="275"/>
    </location>
</feature>
<keyword evidence="4 7" id="KW-0547">Nucleotide-binding</keyword>
<dbReference type="InterPro" id="IPR000719">
    <property type="entry name" value="Prot_kinase_dom"/>
</dbReference>